<evidence type="ECO:0008006" key="5">
    <source>
        <dbReference type="Google" id="ProtNLM"/>
    </source>
</evidence>
<dbReference type="InterPro" id="IPR036116">
    <property type="entry name" value="FN3_sf"/>
</dbReference>
<dbReference type="OrthoDB" id="6625861at2759"/>
<reference evidence="3" key="2">
    <citation type="submission" date="2022-06" db="UniProtKB">
        <authorList>
            <consortium name="EnsemblMetazoa"/>
        </authorList>
    </citation>
    <scope>IDENTIFICATION</scope>
</reference>
<feature type="transmembrane region" description="Helical" evidence="2">
    <location>
        <begin position="157"/>
        <end position="177"/>
    </location>
</feature>
<accession>A0A8R2NNX1</accession>
<dbReference type="AlphaFoldDB" id="A0A8R2NNX1"/>
<dbReference type="Proteomes" id="UP000007819">
    <property type="component" value="Chromosome A1"/>
</dbReference>
<dbReference type="Gene3D" id="2.60.40.10">
    <property type="entry name" value="Immunoglobulins"/>
    <property type="match status" value="1"/>
</dbReference>
<keyword evidence="2" id="KW-1133">Transmembrane helix</keyword>
<keyword evidence="2" id="KW-0472">Membrane</keyword>
<protein>
    <recommendedName>
        <fullName evidence="5">Fibronectin type-III domain-containing protein</fullName>
    </recommendedName>
</protein>
<name>A0A8R2NNX1_ACYPI</name>
<dbReference type="RefSeq" id="XP_029344020.1">
    <property type="nucleotide sequence ID" value="XM_029488160.1"/>
</dbReference>
<dbReference type="EnsemblMetazoa" id="XM_029488160.1">
    <property type="protein sequence ID" value="XP_029344020.1"/>
    <property type="gene ID" value="LOC100573884"/>
</dbReference>
<evidence type="ECO:0000256" key="1">
    <source>
        <dbReference type="SAM" id="MobiDB-lite"/>
    </source>
</evidence>
<dbReference type="SUPFAM" id="SSF49265">
    <property type="entry name" value="Fibronectin type III"/>
    <property type="match status" value="1"/>
</dbReference>
<sequence>MVTCRDEMSGESMFSKSILTSRSKESTGRSTEELREKSSSLVVDNLHPFDIRVERSGTGYNVSWTMDKSSVEHRVKRYVVKWYDARDGSELGSASTAANKRYIVVELAGGKTYGILVTATAADGRQTSVGSRSFHSPASALTATTTSSSQSTAFTKYYYMALFGLLIVGFIVLCCNCRGGKAR</sequence>
<evidence type="ECO:0000313" key="3">
    <source>
        <dbReference type="EnsemblMetazoa" id="XP_029344020.1"/>
    </source>
</evidence>
<keyword evidence="4" id="KW-1185">Reference proteome</keyword>
<proteinExistence type="predicted"/>
<dbReference type="GeneID" id="100573884"/>
<feature type="compositionally biased region" description="Polar residues" evidence="1">
    <location>
        <begin position="12"/>
        <end position="21"/>
    </location>
</feature>
<evidence type="ECO:0000313" key="4">
    <source>
        <dbReference type="Proteomes" id="UP000007819"/>
    </source>
</evidence>
<dbReference type="InterPro" id="IPR013783">
    <property type="entry name" value="Ig-like_fold"/>
</dbReference>
<keyword evidence="2" id="KW-0812">Transmembrane</keyword>
<organism evidence="3 4">
    <name type="scientific">Acyrthosiphon pisum</name>
    <name type="common">Pea aphid</name>
    <dbReference type="NCBI Taxonomy" id="7029"/>
    <lineage>
        <taxon>Eukaryota</taxon>
        <taxon>Metazoa</taxon>
        <taxon>Ecdysozoa</taxon>
        <taxon>Arthropoda</taxon>
        <taxon>Hexapoda</taxon>
        <taxon>Insecta</taxon>
        <taxon>Pterygota</taxon>
        <taxon>Neoptera</taxon>
        <taxon>Paraneoptera</taxon>
        <taxon>Hemiptera</taxon>
        <taxon>Sternorrhyncha</taxon>
        <taxon>Aphidomorpha</taxon>
        <taxon>Aphidoidea</taxon>
        <taxon>Aphididae</taxon>
        <taxon>Macrosiphini</taxon>
        <taxon>Acyrthosiphon</taxon>
    </lineage>
</organism>
<evidence type="ECO:0000256" key="2">
    <source>
        <dbReference type="SAM" id="Phobius"/>
    </source>
</evidence>
<dbReference type="KEGG" id="api:100573884"/>
<reference evidence="4" key="1">
    <citation type="submission" date="2010-06" db="EMBL/GenBank/DDBJ databases">
        <authorList>
            <person name="Jiang H."/>
            <person name="Abraham K."/>
            <person name="Ali S."/>
            <person name="Alsbrooks S.L."/>
            <person name="Anim B.N."/>
            <person name="Anosike U.S."/>
            <person name="Attaway T."/>
            <person name="Bandaranaike D.P."/>
            <person name="Battles P.K."/>
            <person name="Bell S.N."/>
            <person name="Bell A.V."/>
            <person name="Beltran B."/>
            <person name="Bickham C."/>
            <person name="Bustamante Y."/>
            <person name="Caleb T."/>
            <person name="Canada A."/>
            <person name="Cardenas V."/>
            <person name="Carter K."/>
            <person name="Chacko J."/>
            <person name="Chandrabose M.N."/>
            <person name="Chavez D."/>
            <person name="Chavez A."/>
            <person name="Chen L."/>
            <person name="Chu H.-S."/>
            <person name="Claassen K.J."/>
            <person name="Cockrell R."/>
            <person name="Collins M."/>
            <person name="Cooper J.A."/>
            <person name="Cree A."/>
            <person name="Curry S.M."/>
            <person name="Da Y."/>
            <person name="Dao M.D."/>
            <person name="Das B."/>
            <person name="Davila M.-L."/>
            <person name="Davy-Carroll L."/>
            <person name="Denson S."/>
            <person name="Dinh H."/>
            <person name="Ebong V.E."/>
            <person name="Edwards J.R."/>
            <person name="Egan A."/>
            <person name="El-Daye J."/>
            <person name="Escobedo L."/>
            <person name="Fernandez S."/>
            <person name="Fernando P.R."/>
            <person name="Flagg N."/>
            <person name="Forbes L.D."/>
            <person name="Fowler R.G."/>
            <person name="Fu Q."/>
            <person name="Gabisi R.A."/>
            <person name="Ganer J."/>
            <person name="Garbino Pronczuk A."/>
            <person name="Garcia R.M."/>
            <person name="Garner T."/>
            <person name="Garrett T.E."/>
            <person name="Gonzalez D.A."/>
            <person name="Hamid H."/>
            <person name="Hawkins E.S."/>
            <person name="Hirani K."/>
            <person name="Hogues M.E."/>
            <person name="Hollins B."/>
            <person name="Hsiao C.-H."/>
            <person name="Jabil R."/>
            <person name="James M.L."/>
            <person name="Jhangiani S.N."/>
            <person name="Johnson B."/>
            <person name="Johnson Q."/>
            <person name="Joshi V."/>
            <person name="Kalu J.B."/>
            <person name="Kam C."/>
            <person name="Kashfia A."/>
            <person name="Keebler J."/>
            <person name="Kisamo H."/>
            <person name="Kovar C.L."/>
            <person name="Lago L.A."/>
            <person name="Lai C.-Y."/>
            <person name="Laidlaw J."/>
            <person name="Lara F."/>
            <person name="Le T.-K."/>
            <person name="Lee S.L."/>
            <person name="Legall F.H."/>
            <person name="Lemon S.J."/>
            <person name="Lewis L.R."/>
            <person name="Li B."/>
            <person name="Liu Y."/>
            <person name="Liu Y.-S."/>
            <person name="Lopez J."/>
            <person name="Lozado R.J."/>
            <person name="Lu J."/>
            <person name="Madu R.C."/>
            <person name="Maheshwari M."/>
            <person name="Maheshwari R."/>
            <person name="Malloy K."/>
            <person name="Martinez E."/>
            <person name="Mathew T."/>
            <person name="Mercado I.C."/>
            <person name="Mercado C."/>
            <person name="Meyer B."/>
            <person name="Montgomery K."/>
            <person name="Morgan M.B."/>
            <person name="Munidasa M."/>
            <person name="Nazareth L.V."/>
            <person name="Nelson J."/>
            <person name="Ng B.M."/>
            <person name="Nguyen N.B."/>
            <person name="Nguyen P.Q."/>
            <person name="Nguyen T."/>
            <person name="Obregon M."/>
            <person name="Okwuonu G.O."/>
            <person name="Onwere C.G."/>
            <person name="Orozco G."/>
            <person name="Parra A."/>
            <person name="Patel S."/>
            <person name="Patil S."/>
            <person name="Perez A."/>
            <person name="Perez Y."/>
            <person name="Pham C."/>
            <person name="Primus E.L."/>
            <person name="Pu L.-L."/>
            <person name="Puazo M."/>
            <person name="Qin X."/>
            <person name="Quiroz J.B."/>
            <person name="Reese J."/>
            <person name="Richards S."/>
            <person name="Rives C.M."/>
            <person name="Robberts R."/>
            <person name="Ruiz S.J."/>
            <person name="Ruiz M.J."/>
            <person name="Santibanez J."/>
            <person name="Schneider B.W."/>
            <person name="Sisson I."/>
            <person name="Smith M."/>
            <person name="Sodergren E."/>
            <person name="Song X.-Z."/>
            <person name="Song B.B."/>
            <person name="Summersgill H."/>
            <person name="Thelus R."/>
            <person name="Thornton R.D."/>
            <person name="Trejos Z.Y."/>
            <person name="Usmani K."/>
            <person name="Vattathil S."/>
            <person name="Villasana D."/>
            <person name="Walker D.L."/>
            <person name="Wang S."/>
            <person name="Wang K."/>
            <person name="White C.S."/>
            <person name="Williams A.C."/>
            <person name="Williamson J."/>
            <person name="Wilson K."/>
            <person name="Woghiren I.O."/>
            <person name="Woodworth J.R."/>
            <person name="Worley K.C."/>
            <person name="Wright R.A."/>
            <person name="Wu W."/>
            <person name="Young L."/>
            <person name="Zhang L."/>
            <person name="Zhang J."/>
            <person name="Zhu Y."/>
            <person name="Muzny D.M."/>
            <person name="Weinstock G."/>
            <person name="Gibbs R.A."/>
        </authorList>
    </citation>
    <scope>NUCLEOTIDE SEQUENCE [LARGE SCALE GENOMIC DNA]</scope>
    <source>
        <strain evidence="4">LSR1</strain>
    </source>
</reference>
<feature type="region of interest" description="Disordered" evidence="1">
    <location>
        <begin position="1"/>
        <end position="37"/>
    </location>
</feature>
<feature type="compositionally biased region" description="Basic and acidic residues" evidence="1">
    <location>
        <begin position="22"/>
        <end position="37"/>
    </location>
</feature>